<keyword evidence="3 12" id="KW-0444">Lipid biosynthesis</keyword>
<evidence type="ECO:0000256" key="13">
    <source>
        <dbReference type="SAM" id="Phobius"/>
    </source>
</evidence>
<feature type="active site" description="Charge relay system; for autoendoproteolytic cleavage activity" evidence="12">
    <location>
        <position position="276"/>
    </location>
</feature>
<comment type="pathway">
    <text evidence="1">Lipid metabolism.</text>
</comment>
<feature type="transmembrane region" description="Helical" evidence="13">
    <location>
        <begin position="220"/>
        <end position="242"/>
    </location>
</feature>
<dbReference type="Proteomes" id="UP000288953">
    <property type="component" value="Chromosome"/>
</dbReference>
<evidence type="ECO:0000256" key="8">
    <source>
        <dbReference type="ARBA" id="ARBA00023209"/>
    </source>
</evidence>
<gene>
    <name evidence="12 14" type="primary">psd</name>
    <name evidence="14" type="ORF">C3B55_00221</name>
</gene>
<dbReference type="InterPro" id="IPR033177">
    <property type="entry name" value="PSD-B"/>
</dbReference>
<evidence type="ECO:0000256" key="2">
    <source>
        <dbReference type="ARBA" id="ARBA00022475"/>
    </source>
</evidence>
<dbReference type="EMBL" id="CP026512">
    <property type="protein sequence ID" value="QAX81584.1"/>
    <property type="molecule type" value="Genomic_DNA"/>
</dbReference>
<proteinExistence type="inferred from homology"/>
<dbReference type="GO" id="GO:0004609">
    <property type="term" value="F:phosphatidylserine decarboxylase activity"/>
    <property type="evidence" value="ECO:0007669"/>
    <property type="project" value="UniProtKB-EC"/>
</dbReference>
<feature type="site" description="Cleavage (non-hydrolytic); by autocatalysis" evidence="12">
    <location>
        <begin position="275"/>
        <end position="276"/>
    </location>
</feature>
<evidence type="ECO:0000256" key="5">
    <source>
        <dbReference type="ARBA" id="ARBA00023098"/>
    </source>
</evidence>
<keyword evidence="15" id="KW-1185">Reference proteome</keyword>
<keyword evidence="13" id="KW-1133">Transmembrane helix</keyword>
<comment type="subunit">
    <text evidence="12">Heterodimer of a large membrane-associated beta subunit and a small pyruvoyl-containing alpha subunit.</text>
</comment>
<feature type="chain" id="PRO_5044920730" description="Phosphatidylserine decarboxylase alpha chain" evidence="12">
    <location>
        <begin position="276"/>
        <end position="310"/>
    </location>
</feature>
<keyword evidence="5 12" id="KW-0443">Lipid metabolism</keyword>
<evidence type="ECO:0000256" key="3">
    <source>
        <dbReference type="ARBA" id="ARBA00022516"/>
    </source>
</evidence>
<dbReference type="HAMAP" id="MF_00662">
    <property type="entry name" value="PS_decarb_PSD_B_type1"/>
    <property type="match status" value="1"/>
</dbReference>
<organism evidence="14 15">
    <name type="scientific">Candidatus Pseudomonas adelgestsugas</name>
    <dbReference type="NCBI Taxonomy" id="1302376"/>
    <lineage>
        <taxon>Bacteria</taxon>
        <taxon>Pseudomonadati</taxon>
        <taxon>Pseudomonadota</taxon>
        <taxon>Gammaproteobacteria</taxon>
        <taxon>Pseudomonadales</taxon>
        <taxon>Pseudomonadaceae</taxon>
        <taxon>Pseudomonas</taxon>
    </lineage>
</organism>
<keyword evidence="10 12" id="KW-1208">Phospholipid metabolism</keyword>
<sequence>MLAHGANGVITPVPQSRFNVHGRLMQKQLFILSQYLLPHHLLSRLIGCIAECRVYWFKNVIIAWFVKRYQVDMSQVLVEDLTAYKNFNAFFTRALKYGARILDQTQGAVLSPTDGVISQLGSIENGRVFQAKGHSFNVLELLGGDLALATPFMGGDFATIYLSPKDYHRVHMPIAGTLRDMIYVPGRIFSVNQTTVKNVPKLFTRNERAICLFDTERGPMAIVLVGAMIVASIETVWAGLVTQPKRELKAFRYDQATQAPIYLEKGAELGRFKLGSTAIVLFSQDQVSWVEKLMTGTLVQMGQCIAFPKA</sequence>
<evidence type="ECO:0000256" key="6">
    <source>
        <dbReference type="ARBA" id="ARBA00023136"/>
    </source>
</evidence>
<comment type="function">
    <text evidence="12">Catalyzes the formation of phosphatidylethanolamine (PtdEtn) from phosphatidylserine (PtdSer).</text>
</comment>
<keyword evidence="11 12" id="KW-0670">Pyruvate</keyword>
<dbReference type="Pfam" id="PF02666">
    <property type="entry name" value="PS_Dcarbxylase"/>
    <property type="match status" value="1"/>
</dbReference>
<accession>A0ABX5R895</accession>
<evidence type="ECO:0000256" key="1">
    <source>
        <dbReference type="ARBA" id="ARBA00005189"/>
    </source>
</evidence>
<name>A0ABX5R895_9PSED</name>
<keyword evidence="9 12" id="KW-0456">Lyase</keyword>
<dbReference type="NCBIfam" id="TIGR00163">
    <property type="entry name" value="PS_decarb"/>
    <property type="match status" value="1"/>
</dbReference>
<dbReference type="InterPro" id="IPR033178">
    <property type="entry name" value="PSD_type1_pro"/>
</dbReference>
<evidence type="ECO:0000256" key="9">
    <source>
        <dbReference type="ARBA" id="ARBA00023239"/>
    </source>
</evidence>
<feature type="active site" description="Schiff-base intermediate with substrate; via pyruvic acid; for decarboxylase activity" evidence="12">
    <location>
        <position position="276"/>
    </location>
</feature>
<protein>
    <recommendedName>
        <fullName evidence="12">Phosphatidylserine decarboxylase proenzyme</fullName>
        <ecNumber evidence="12">4.1.1.65</ecNumber>
    </recommendedName>
    <component>
        <recommendedName>
            <fullName evidence="12">Phosphatidylserine decarboxylase alpha chain</fullName>
        </recommendedName>
    </component>
    <component>
        <recommendedName>
            <fullName evidence="12">Phosphatidylserine decarboxylase beta chain</fullName>
        </recommendedName>
    </component>
</protein>
<evidence type="ECO:0000256" key="10">
    <source>
        <dbReference type="ARBA" id="ARBA00023264"/>
    </source>
</evidence>
<feature type="active site" description="Charge relay system; for autoendoproteolytic cleavage activity" evidence="12">
    <location>
        <position position="171"/>
    </location>
</feature>
<comment type="subcellular location">
    <subcellularLocation>
        <location evidence="12">Cell membrane</location>
        <topology evidence="12">Peripheral membrane protein</topology>
    </subcellularLocation>
</comment>
<comment type="similarity">
    <text evidence="12">Belongs to the phosphatidylserine decarboxylase family. PSD-B subfamily. Prokaryotic type I sub-subfamily.</text>
</comment>
<evidence type="ECO:0000313" key="15">
    <source>
        <dbReference type="Proteomes" id="UP000288953"/>
    </source>
</evidence>
<reference evidence="14 15" key="1">
    <citation type="journal article" date="2018" name="Genome Biol. Evol.">
        <title>Partnering With a Pest: Genomes of Hemlock Woolly Adelgid Symbionts Reveal Atypical Nutritional Provisioning Patterns in Dual-Obligate Bacteria.</title>
        <authorList>
            <person name="Weglarz K.M."/>
            <person name="Havill N.P."/>
            <person name="Burke G.R."/>
            <person name="von Dohlen C.D."/>
        </authorList>
    </citation>
    <scope>NUCLEOTIDE SEQUENCE [LARGE SCALE GENOMIC DNA]</scope>
    <source>
        <strain evidence="14 15">HWA_ENA</strain>
    </source>
</reference>
<dbReference type="PANTHER" id="PTHR10067">
    <property type="entry name" value="PHOSPHATIDYLSERINE DECARBOXYLASE"/>
    <property type="match status" value="1"/>
</dbReference>
<keyword evidence="8 12" id="KW-0594">Phospholipid biosynthesis</keyword>
<comment type="PTM">
    <text evidence="12">Is synthesized initially as an inactive proenzyme. Formation of the active enzyme involves a self-maturation process in which the active site pyruvoyl group is generated from an internal serine residue via an autocatalytic post-translational modification. Two non-identical subunits are generated from the proenzyme in this reaction, and the pyruvate is formed at the N-terminus of the alpha chain, which is derived from the carboxyl end of the proenzyme. The autoendoproteolytic cleavage occurs by a canonical serine protease mechanism, in which the side chain hydroxyl group of the serine supplies its oxygen atom to form the C-terminus of the beta chain, while the remainder of the serine residue undergoes an oxidative deamination to produce ammonia and the pyruvoyl prosthetic group on the alpha chain. During this reaction, the Ser that is part of the protease active site of the proenzyme becomes the pyruvoyl prosthetic group, which constitutes an essential element of the active site of the mature decarboxylase.</text>
</comment>
<feature type="modified residue" description="Pyruvic acid (Ser); by autocatalysis" evidence="12">
    <location>
        <position position="276"/>
    </location>
</feature>
<keyword evidence="7 12" id="KW-0865">Zymogen</keyword>
<comment type="cofactor">
    <cofactor evidence="12">
        <name>pyruvate</name>
        <dbReference type="ChEBI" id="CHEBI:15361"/>
    </cofactor>
    <text evidence="12">Binds 1 pyruvoyl group covalently per subunit.</text>
</comment>
<keyword evidence="6 12" id="KW-0472">Membrane</keyword>
<evidence type="ECO:0000256" key="7">
    <source>
        <dbReference type="ARBA" id="ARBA00023145"/>
    </source>
</evidence>
<feature type="active site" description="Charge relay system; for autoendoproteolytic cleavage activity" evidence="12">
    <location>
        <position position="114"/>
    </location>
</feature>
<comment type="catalytic activity">
    <reaction evidence="12">
        <text>a 1,2-diacyl-sn-glycero-3-phospho-L-serine + H(+) = a 1,2-diacyl-sn-glycero-3-phosphoethanolamine + CO2</text>
        <dbReference type="Rhea" id="RHEA:20828"/>
        <dbReference type="ChEBI" id="CHEBI:15378"/>
        <dbReference type="ChEBI" id="CHEBI:16526"/>
        <dbReference type="ChEBI" id="CHEBI:57262"/>
        <dbReference type="ChEBI" id="CHEBI:64612"/>
        <dbReference type="EC" id="4.1.1.65"/>
    </reaction>
</comment>
<evidence type="ECO:0000313" key="14">
    <source>
        <dbReference type="EMBL" id="QAX81584.1"/>
    </source>
</evidence>
<dbReference type="PANTHER" id="PTHR10067:SF6">
    <property type="entry name" value="PHOSPHATIDYLSERINE DECARBOXYLASE PROENZYME, MITOCHONDRIAL"/>
    <property type="match status" value="1"/>
</dbReference>
<keyword evidence="13" id="KW-0812">Transmembrane</keyword>
<evidence type="ECO:0000256" key="12">
    <source>
        <dbReference type="HAMAP-Rule" id="MF_00662"/>
    </source>
</evidence>
<evidence type="ECO:0000256" key="11">
    <source>
        <dbReference type="ARBA" id="ARBA00023317"/>
    </source>
</evidence>
<feature type="chain" id="PRO_5044920728" description="Phosphatidylserine decarboxylase beta chain" evidence="12">
    <location>
        <begin position="1"/>
        <end position="275"/>
    </location>
</feature>
<comment type="pathway">
    <text evidence="12">Phospholipid metabolism; phosphatidylethanolamine biosynthesis; phosphatidylethanolamine from CDP-diacylglycerol: step 2/2.</text>
</comment>
<dbReference type="InterPro" id="IPR003817">
    <property type="entry name" value="PS_Dcarbxylase"/>
</dbReference>
<evidence type="ECO:0000256" key="4">
    <source>
        <dbReference type="ARBA" id="ARBA00022793"/>
    </source>
</evidence>
<keyword evidence="4 12" id="KW-0210">Decarboxylase</keyword>
<dbReference type="EC" id="4.1.1.65" evidence="12"/>
<keyword evidence="2 12" id="KW-1003">Cell membrane</keyword>